<evidence type="ECO:0000256" key="1">
    <source>
        <dbReference type="ARBA" id="ARBA00010613"/>
    </source>
</evidence>
<evidence type="ECO:0000256" key="2">
    <source>
        <dbReference type="ARBA" id="ARBA00022801"/>
    </source>
</evidence>
<sequence length="284" mass="30350">MSSGLDIALIQTRTPATAAGGLAHVEPLIREAAAGGARFILTPEGTNVLEQRRDLRASVLSEEDADVAVLGLRRLAAELGVWLLIGSAIVRSGRTRQDGADDDRAANRSLLVDPRGAITARYDKLHVFDVDLPNGETYRESATVRPGDGAVVADTPWGRLGLTICYDIRFPHLHRQLAKAGASMIAVPAAFTVPTGEAHWETLLRARAIETGAFVLAPAQGGLHEDGRRTWGRSTIVGPWGEIIAKADHDEPCIVTAKLNMEAVGKARSAVPALTHDRDFLPVS</sequence>
<comment type="similarity">
    <text evidence="1">Belongs to the carbon-nitrogen hydrolase superfamily. NIT1/NIT2 family.</text>
</comment>
<reference evidence="4 5" key="1">
    <citation type="submission" date="2021-07" db="EMBL/GenBank/DDBJ databases">
        <title>Isolation and characterization of bacteria from a gold mining with a capacity of golden bioaccumulation.</title>
        <authorList>
            <person name="Yang X.J."/>
        </authorList>
    </citation>
    <scope>NUCLEOTIDE SEQUENCE [LARGE SCALE GENOMIC DNA]</scope>
    <source>
        <strain evidence="4 5">Au29</strain>
    </source>
</reference>
<dbReference type="CDD" id="cd07572">
    <property type="entry name" value="nit"/>
    <property type="match status" value="1"/>
</dbReference>
<feature type="domain" description="CN hydrolase" evidence="3">
    <location>
        <begin position="5"/>
        <end position="261"/>
    </location>
</feature>
<dbReference type="InterPro" id="IPR003010">
    <property type="entry name" value="C-N_Hydrolase"/>
</dbReference>
<name>A0ABX8TG69_9CAUL</name>
<gene>
    <name evidence="4" type="ORF">KWG56_16895</name>
</gene>
<dbReference type="GeneID" id="94376969"/>
<protein>
    <submittedName>
        <fullName evidence="4">Carbon-nitrogen hydrolase family protein</fullName>
    </submittedName>
</protein>
<dbReference type="PROSITE" id="PS01227">
    <property type="entry name" value="UPF0012"/>
    <property type="match status" value="1"/>
</dbReference>
<organism evidence="4 5">
    <name type="scientific">Brevundimonas nasdae</name>
    <dbReference type="NCBI Taxonomy" id="172043"/>
    <lineage>
        <taxon>Bacteria</taxon>
        <taxon>Pseudomonadati</taxon>
        <taxon>Pseudomonadota</taxon>
        <taxon>Alphaproteobacteria</taxon>
        <taxon>Caulobacterales</taxon>
        <taxon>Caulobacteraceae</taxon>
        <taxon>Brevundimonas</taxon>
    </lineage>
</organism>
<dbReference type="GO" id="GO:0016787">
    <property type="term" value="F:hydrolase activity"/>
    <property type="evidence" value="ECO:0007669"/>
    <property type="project" value="UniProtKB-KW"/>
</dbReference>
<dbReference type="PANTHER" id="PTHR23088:SF27">
    <property type="entry name" value="DEAMINATED GLUTATHIONE AMIDASE"/>
    <property type="match status" value="1"/>
</dbReference>
<proteinExistence type="inferred from homology"/>
<dbReference type="Proteomes" id="UP000824334">
    <property type="component" value="Chromosome"/>
</dbReference>
<evidence type="ECO:0000313" key="4">
    <source>
        <dbReference type="EMBL" id="QYC10208.1"/>
    </source>
</evidence>
<keyword evidence="5" id="KW-1185">Reference proteome</keyword>
<dbReference type="InterPro" id="IPR045254">
    <property type="entry name" value="Nit1/2_C-N_Hydrolase"/>
</dbReference>
<evidence type="ECO:0000313" key="5">
    <source>
        <dbReference type="Proteomes" id="UP000824334"/>
    </source>
</evidence>
<dbReference type="InterPro" id="IPR001110">
    <property type="entry name" value="UPF0012_CS"/>
</dbReference>
<dbReference type="Pfam" id="PF00795">
    <property type="entry name" value="CN_hydrolase"/>
    <property type="match status" value="1"/>
</dbReference>
<dbReference type="RefSeq" id="WP_219353033.1">
    <property type="nucleotide sequence ID" value="NZ_CP080034.1"/>
</dbReference>
<dbReference type="EMBL" id="CP080034">
    <property type="protein sequence ID" value="QYC10208.1"/>
    <property type="molecule type" value="Genomic_DNA"/>
</dbReference>
<keyword evidence="2 4" id="KW-0378">Hydrolase</keyword>
<accession>A0ABX8TG69</accession>
<evidence type="ECO:0000259" key="3">
    <source>
        <dbReference type="PROSITE" id="PS50263"/>
    </source>
</evidence>
<dbReference type="PROSITE" id="PS50263">
    <property type="entry name" value="CN_HYDROLASE"/>
    <property type="match status" value="1"/>
</dbReference>
<dbReference type="PANTHER" id="PTHR23088">
    <property type="entry name" value="NITRILASE-RELATED"/>
    <property type="match status" value="1"/>
</dbReference>